<keyword evidence="3" id="KW-1185">Reference proteome</keyword>
<dbReference type="Proteomes" id="UP000607653">
    <property type="component" value="Unassembled WGS sequence"/>
</dbReference>
<gene>
    <name evidence="2" type="ORF">HUJ06_012661</name>
</gene>
<feature type="compositionally biased region" description="Polar residues" evidence="1">
    <location>
        <begin position="12"/>
        <end position="21"/>
    </location>
</feature>
<protein>
    <submittedName>
        <fullName evidence="2">Uncharacterized protein</fullName>
    </submittedName>
</protein>
<comment type="caution">
    <text evidence="2">The sequence shown here is derived from an EMBL/GenBank/DDBJ whole genome shotgun (WGS) entry which is preliminary data.</text>
</comment>
<reference evidence="2 3" key="1">
    <citation type="journal article" date="2020" name="Mol. Biol. Evol.">
        <title>Distinct Expression and Methylation Patterns for Genes with Different Fates following a Single Whole-Genome Duplication in Flowering Plants.</title>
        <authorList>
            <person name="Shi T."/>
            <person name="Rahmani R.S."/>
            <person name="Gugger P.F."/>
            <person name="Wang M."/>
            <person name="Li H."/>
            <person name="Zhang Y."/>
            <person name="Li Z."/>
            <person name="Wang Q."/>
            <person name="Van de Peer Y."/>
            <person name="Marchal K."/>
            <person name="Chen J."/>
        </authorList>
    </citation>
    <scope>NUCLEOTIDE SEQUENCE [LARGE SCALE GENOMIC DNA]</scope>
    <source>
        <tissue evidence="2">Leaf</tissue>
    </source>
</reference>
<organism evidence="2 3">
    <name type="scientific">Nelumbo nucifera</name>
    <name type="common">Sacred lotus</name>
    <dbReference type="NCBI Taxonomy" id="4432"/>
    <lineage>
        <taxon>Eukaryota</taxon>
        <taxon>Viridiplantae</taxon>
        <taxon>Streptophyta</taxon>
        <taxon>Embryophyta</taxon>
        <taxon>Tracheophyta</taxon>
        <taxon>Spermatophyta</taxon>
        <taxon>Magnoliopsida</taxon>
        <taxon>Proteales</taxon>
        <taxon>Nelumbonaceae</taxon>
        <taxon>Nelumbo</taxon>
    </lineage>
</organism>
<proteinExistence type="predicted"/>
<evidence type="ECO:0000256" key="1">
    <source>
        <dbReference type="SAM" id="MobiDB-lite"/>
    </source>
</evidence>
<dbReference type="AlphaFoldDB" id="A0A822YMH7"/>
<name>A0A822YMH7_NELNU</name>
<evidence type="ECO:0000313" key="2">
    <source>
        <dbReference type="EMBL" id="DAD33810.1"/>
    </source>
</evidence>
<dbReference type="EMBL" id="DUZY01000003">
    <property type="protein sequence ID" value="DAD33810.1"/>
    <property type="molecule type" value="Genomic_DNA"/>
</dbReference>
<evidence type="ECO:0000313" key="3">
    <source>
        <dbReference type="Proteomes" id="UP000607653"/>
    </source>
</evidence>
<sequence>MGETSRIHPTSVYVSSSESDYQEETSTWRASLALRVTFGRVMLYFLAVTARTGLRVPRLMSRATKTGQVFTSDQAKPKIQPSGVLGKLLDCPLPEFITNKMKVSYEDEANRGLFSTLERD</sequence>
<accession>A0A822YMH7</accession>
<feature type="region of interest" description="Disordered" evidence="1">
    <location>
        <begin position="1"/>
        <end position="21"/>
    </location>
</feature>